<accession>A0A4S8M063</accession>
<dbReference type="AlphaFoldDB" id="A0A4S8M063"/>
<gene>
    <name evidence="1" type="ORF">K435DRAFT_779073</name>
</gene>
<keyword evidence="2" id="KW-1185">Reference proteome</keyword>
<evidence type="ECO:0000313" key="2">
    <source>
        <dbReference type="Proteomes" id="UP000297245"/>
    </source>
</evidence>
<protein>
    <submittedName>
        <fullName evidence="1">Uncharacterized protein</fullName>
    </submittedName>
</protein>
<name>A0A4S8M063_DENBC</name>
<evidence type="ECO:0000313" key="1">
    <source>
        <dbReference type="EMBL" id="THU95406.1"/>
    </source>
</evidence>
<proteinExistence type="predicted"/>
<dbReference type="Proteomes" id="UP000297245">
    <property type="component" value="Unassembled WGS sequence"/>
</dbReference>
<reference evidence="1 2" key="1">
    <citation type="journal article" date="2019" name="Nat. Ecol. Evol.">
        <title>Megaphylogeny resolves global patterns of mushroom evolution.</title>
        <authorList>
            <person name="Varga T."/>
            <person name="Krizsan K."/>
            <person name="Foldi C."/>
            <person name="Dima B."/>
            <person name="Sanchez-Garcia M."/>
            <person name="Sanchez-Ramirez S."/>
            <person name="Szollosi G.J."/>
            <person name="Szarkandi J.G."/>
            <person name="Papp V."/>
            <person name="Albert L."/>
            <person name="Andreopoulos W."/>
            <person name="Angelini C."/>
            <person name="Antonin V."/>
            <person name="Barry K.W."/>
            <person name="Bougher N.L."/>
            <person name="Buchanan P."/>
            <person name="Buyck B."/>
            <person name="Bense V."/>
            <person name="Catcheside P."/>
            <person name="Chovatia M."/>
            <person name="Cooper J."/>
            <person name="Damon W."/>
            <person name="Desjardin D."/>
            <person name="Finy P."/>
            <person name="Geml J."/>
            <person name="Haridas S."/>
            <person name="Hughes K."/>
            <person name="Justo A."/>
            <person name="Karasinski D."/>
            <person name="Kautmanova I."/>
            <person name="Kiss B."/>
            <person name="Kocsube S."/>
            <person name="Kotiranta H."/>
            <person name="LaButti K.M."/>
            <person name="Lechner B.E."/>
            <person name="Liimatainen K."/>
            <person name="Lipzen A."/>
            <person name="Lukacs Z."/>
            <person name="Mihaltcheva S."/>
            <person name="Morgado L.N."/>
            <person name="Niskanen T."/>
            <person name="Noordeloos M.E."/>
            <person name="Ohm R.A."/>
            <person name="Ortiz-Santana B."/>
            <person name="Ovrebo C."/>
            <person name="Racz N."/>
            <person name="Riley R."/>
            <person name="Savchenko A."/>
            <person name="Shiryaev A."/>
            <person name="Soop K."/>
            <person name="Spirin V."/>
            <person name="Szebenyi C."/>
            <person name="Tomsovsky M."/>
            <person name="Tulloss R.E."/>
            <person name="Uehling J."/>
            <person name="Grigoriev I.V."/>
            <person name="Vagvolgyi C."/>
            <person name="Papp T."/>
            <person name="Martin F.M."/>
            <person name="Miettinen O."/>
            <person name="Hibbett D.S."/>
            <person name="Nagy L.G."/>
        </authorList>
    </citation>
    <scope>NUCLEOTIDE SEQUENCE [LARGE SCALE GENOMIC DNA]</scope>
    <source>
        <strain evidence="1 2">CBS 962.96</strain>
    </source>
</reference>
<organism evidence="1 2">
    <name type="scientific">Dendrothele bispora (strain CBS 962.96)</name>
    <dbReference type="NCBI Taxonomy" id="1314807"/>
    <lineage>
        <taxon>Eukaryota</taxon>
        <taxon>Fungi</taxon>
        <taxon>Dikarya</taxon>
        <taxon>Basidiomycota</taxon>
        <taxon>Agaricomycotina</taxon>
        <taxon>Agaricomycetes</taxon>
        <taxon>Agaricomycetidae</taxon>
        <taxon>Agaricales</taxon>
        <taxon>Agaricales incertae sedis</taxon>
        <taxon>Dendrothele</taxon>
    </lineage>
</organism>
<sequence length="70" mass="7616">MILSSPASYPLLLASTVRSVTLPVAWCPEPQSVISRSAQGLPEARRVSINLPKGDLSLGLRIIQAYCIFY</sequence>
<dbReference type="EMBL" id="ML179201">
    <property type="protein sequence ID" value="THU95406.1"/>
    <property type="molecule type" value="Genomic_DNA"/>
</dbReference>